<organism evidence="3 4">
    <name type="scientific">Halochromatium glycolicum</name>
    <dbReference type="NCBI Taxonomy" id="85075"/>
    <lineage>
        <taxon>Bacteria</taxon>
        <taxon>Pseudomonadati</taxon>
        <taxon>Pseudomonadota</taxon>
        <taxon>Gammaproteobacteria</taxon>
        <taxon>Chromatiales</taxon>
        <taxon>Chromatiaceae</taxon>
        <taxon>Halochromatium</taxon>
    </lineage>
</organism>
<feature type="compositionally biased region" description="Low complexity" evidence="1">
    <location>
        <begin position="82"/>
        <end position="95"/>
    </location>
</feature>
<dbReference type="Pfam" id="PF17195">
    <property type="entry name" value="DUF5132"/>
    <property type="match status" value="1"/>
</dbReference>
<evidence type="ECO:0000313" key="3">
    <source>
        <dbReference type="EMBL" id="MBK1705078.1"/>
    </source>
</evidence>
<sequence length="103" mass="10618">MPQLLTKPVVRNTAIGVGVAIAVPVAVAVLAPYLRPAARSLVKAGLMVAERGREVTAELGEAMDDLVAEVREELRDERAANATVAGTGEPAAETAGNRDVDAS</sequence>
<dbReference type="AlphaFoldDB" id="A0AAJ0XA94"/>
<evidence type="ECO:0000256" key="2">
    <source>
        <dbReference type="SAM" id="Phobius"/>
    </source>
</evidence>
<accession>A0AAJ0XA94</accession>
<evidence type="ECO:0000313" key="4">
    <source>
        <dbReference type="Proteomes" id="UP001296776"/>
    </source>
</evidence>
<keyword evidence="2" id="KW-1133">Transmembrane helix</keyword>
<reference evidence="3" key="2">
    <citation type="journal article" date="2020" name="Microorganisms">
        <title>Osmotic Adaptation and Compatible Solute Biosynthesis of Phototrophic Bacteria as Revealed from Genome Analyses.</title>
        <authorList>
            <person name="Imhoff J.F."/>
            <person name="Rahn T."/>
            <person name="Kunzel S."/>
            <person name="Keller A."/>
            <person name="Neulinger S.C."/>
        </authorList>
    </citation>
    <scope>NUCLEOTIDE SEQUENCE</scope>
    <source>
        <strain evidence="3">DSM 11080</strain>
    </source>
</reference>
<keyword evidence="2" id="KW-0472">Membrane</keyword>
<keyword evidence="2" id="KW-0812">Transmembrane</keyword>
<keyword evidence="4" id="KW-1185">Reference proteome</keyword>
<protein>
    <recommendedName>
        <fullName evidence="5">DUF5132 domain-containing protein</fullName>
    </recommendedName>
</protein>
<proteinExistence type="predicted"/>
<name>A0AAJ0XA94_9GAMM</name>
<dbReference type="Proteomes" id="UP001296776">
    <property type="component" value="Unassembled WGS sequence"/>
</dbReference>
<gene>
    <name evidence="3" type="ORF">CKO40_11120</name>
</gene>
<evidence type="ECO:0008006" key="5">
    <source>
        <dbReference type="Google" id="ProtNLM"/>
    </source>
</evidence>
<dbReference type="EMBL" id="NRSJ01000018">
    <property type="protein sequence ID" value="MBK1705078.1"/>
    <property type="molecule type" value="Genomic_DNA"/>
</dbReference>
<evidence type="ECO:0000256" key="1">
    <source>
        <dbReference type="SAM" id="MobiDB-lite"/>
    </source>
</evidence>
<comment type="caution">
    <text evidence="3">The sequence shown here is derived from an EMBL/GenBank/DDBJ whole genome shotgun (WGS) entry which is preliminary data.</text>
</comment>
<reference evidence="3" key="1">
    <citation type="submission" date="2017-08" db="EMBL/GenBank/DDBJ databases">
        <authorList>
            <person name="Imhoff J.F."/>
            <person name="Rahn T."/>
            <person name="Kuenzel S."/>
            <person name="Neulinger S.C."/>
        </authorList>
    </citation>
    <scope>NUCLEOTIDE SEQUENCE</scope>
    <source>
        <strain evidence="3">DSM 11080</strain>
    </source>
</reference>
<feature type="transmembrane region" description="Helical" evidence="2">
    <location>
        <begin position="12"/>
        <end position="34"/>
    </location>
</feature>
<dbReference type="InterPro" id="IPR033456">
    <property type="entry name" value="DUF5132"/>
</dbReference>
<feature type="region of interest" description="Disordered" evidence="1">
    <location>
        <begin position="79"/>
        <end position="103"/>
    </location>
</feature>